<evidence type="ECO:0000313" key="2">
    <source>
        <dbReference type="Proteomes" id="UP001353858"/>
    </source>
</evidence>
<dbReference type="PANTHER" id="PTHR15599">
    <property type="entry name" value="RTDR1"/>
    <property type="match status" value="1"/>
</dbReference>
<evidence type="ECO:0000313" key="1">
    <source>
        <dbReference type="EMBL" id="KAK4886459.1"/>
    </source>
</evidence>
<organism evidence="1 2">
    <name type="scientific">Aquatica leii</name>
    <dbReference type="NCBI Taxonomy" id="1421715"/>
    <lineage>
        <taxon>Eukaryota</taxon>
        <taxon>Metazoa</taxon>
        <taxon>Ecdysozoa</taxon>
        <taxon>Arthropoda</taxon>
        <taxon>Hexapoda</taxon>
        <taxon>Insecta</taxon>
        <taxon>Pterygota</taxon>
        <taxon>Neoptera</taxon>
        <taxon>Endopterygota</taxon>
        <taxon>Coleoptera</taxon>
        <taxon>Polyphaga</taxon>
        <taxon>Elateriformia</taxon>
        <taxon>Elateroidea</taxon>
        <taxon>Lampyridae</taxon>
        <taxon>Luciolinae</taxon>
        <taxon>Aquatica</taxon>
    </lineage>
</organism>
<dbReference type="InterPro" id="IPR016024">
    <property type="entry name" value="ARM-type_fold"/>
</dbReference>
<reference evidence="2" key="1">
    <citation type="submission" date="2023-01" db="EMBL/GenBank/DDBJ databases">
        <title>Key to firefly adult light organ development and bioluminescence: homeobox transcription factors regulate luciferase expression and transportation to peroxisome.</title>
        <authorList>
            <person name="Fu X."/>
        </authorList>
    </citation>
    <scope>NUCLEOTIDE SEQUENCE [LARGE SCALE GENOMIC DNA]</scope>
</reference>
<protein>
    <submittedName>
        <fullName evidence="1">Uncharacterized protein</fullName>
    </submittedName>
</protein>
<dbReference type="PANTHER" id="PTHR15599:SF1">
    <property type="entry name" value="RADIAL SPOKE HEAD 14 HOMOLOG"/>
    <property type="match status" value="1"/>
</dbReference>
<dbReference type="EMBL" id="JARPUR010000001">
    <property type="protein sequence ID" value="KAK4886459.1"/>
    <property type="molecule type" value="Genomic_DNA"/>
</dbReference>
<sequence length="514" mass="58148">MAEQVVISQQQLEQLLRSISVNPNPTAVTAPVGSDLRHREVAPYELGDKVLVEVHALSDAAKGYTSKFALRPFVEDDSNDEVFAPIRPIRRRGRPKINQEVVIKQPDVQPVTAAPEVVTTMESPHKHSYLQSITQNIPPQVLNRAVNLARDQPTTDTSDLESPFHRLTSEQPHIPTQHVELSKRPEAFGRWALPKLRNELHNPDPKIVLEAVCSLYDIVHDSERAYEAIRLRIPDRLADLLVHEKPIIRERVCMTLTTISGLSDGRGAIVKNKLSLKNLEKLMNDSYEAIRNRTAILIESISRSWFAADYLVEAGFIKNILEIILKEEEPIQLVYLDALVTLMYGAGKDEALSLGAFDTFITLMETKNNEIASKAADCLMMITSTYSGKDIAYDNQILPRLTKLLHHENSGLYSSVASAIMFCTIKSRAKIRAKEIPRLVERLILLSNDWHNRSAQIFSIKALTNICEHPEVREEVKSKHLNKIEEIVVGYDEDLSRYKGILLSIIKWLPWESL</sequence>
<dbReference type="Proteomes" id="UP001353858">
    <property type="component" value="Unassembled WGS sequence"/>
</dbReference>
<dbReference type="InterPro" id="IPR042856">
    <property type="entry name" value="RSP14"/>
</dbReference>
<gene>
    <name evidence="1" type="ORF">RN001_002730</name>
</gene>
<keyword evidence="2" id="KW-1185">Reference proteome</keyword>
<proteinExistence type="predicted"/>
<dbReference type="Gene3D" id="1.25.10.10">
    <property type="entry name" value="Leucine-rich Repeat Variant"/>
    <property type="match status" value="2"/>
</dbReference>
<name>A0AAN7Q5L9_9COLE</name>
<accession>A0AAN7Q5L9</accession>
<comment type="caution">
    <text evidence="1">The sequence shown here is derived from an EMBL/GenBank/DDBJ whole genome shotgun (WGS) entry which is preliminary data.</text>
</comment>
<dbReference type="InterPro" id="IPR011989">
    <property type="entry name" value="ARM-like"/>
</dbReference>
<dbReference type="SUPFAM" id="SSF48371">
    <property type="entry name" value="ARM repeat"/>
    <property type="match status" value="1"/>
</dbReference>
<dbReference type="AlphaFoldDB" id="A0AAN7Q5L9"/>